<organism evidence="6 7">
    <name type="scientific">Streptomyces fructofermentans</name>
    <dbReference type="NCBI Taxonomy" id="152141"/>
    <lineage>
        <taxon>Bacteria</taxon>
        <taxon>Bacillati</taxon>
        <taxon>Actinomycetota</taxon>
        <taxon>Actinomycetes</taxon>
        <taxon>Kitasatosporales</taxon>
        <taxon>Streptomycetaceae</taxon>
        <taxon>Streptomyces</taxon>
    </lineage>
</organism>
<evidence type="ECO:0000256" key="2">
    <source>
        <dbReference type="ARBA" id="ARBA00023002"/>
    </source>
</evidence>
<dbReference type="GO" id="GO:0016620">
    <property type="term" value="F:oxidoreductase activity, acting on the aldehyde or oxo group of donors, NAD or NADP as acceptor"/>
    <property type="evidence" value="ECO:0007669"/>
    <property type="project" value="InterPro"/>
</dbReference>
<dbReference type="InterPro" id="IPR016162">
    <property type="entry name" value="Ald_DH_N"/>
</dbReference>
<dbReference type="PROSITE" id="PS00687">
    <property type="entry name" value="ALDEHYDE_DEHYDR_GLU"/>
    <property type="match status" value="1"/>
</dbReference>
<keyword evidence="2 4" id="KW-0560">Oxidoreductase</keyword>
<evidence type="ECO:0000256" key="1">
    <source>
        <dbReference type="ARBA" id="ARBA00009986"/>
    </source>
</evidence>
<dbReference type="CDD" id="cd07138">
    <property type="entry name" value="ALDH_CddD_SSP0762"/>
    <property type="match status" value="1"/>
</dbReference>
<evidence type="ECO:0000313" key="6">
    <source>
        <dbReference type="EMBL" id="GGX76210.1"/>
    </source>
</evidence>
<dbReference type="Pfam" id="PF00171">
    <property type="entry name" value="Aldedh"/>
    <property type="match status" value="1"/>
</dbReference>
<comment type="caution">
    <text evidence="6">The sequence shown here is derived from an EMBL/GenBank/DDBJ whole genome shotgun (WGS) entry which is preliminary data.</text>
</comment>
<evidence type="ECO:0000256" key="4">
    <source>
        <dbReference type="RuleBase" id="RU003345"/>
    </source>
</evidence>
<dbReference type="InterPro" id="IPR016161">
    <property type="entry name" value="Ald_DH/histidinol_DH"/>
</dbReference>
<dbReference type="SUPFAM" id="SSF53720">
    <property type="entry name" value="ALDH-like"/>
    <property type="match status" value="1"/>
</dbReference>
<dbReference type="AlphaFoldDB" id="A0A918KTV2"/>
<protein>
    <submittedName>
        <fullName evidence="6">Aldehyde dehydrogenase</fullName>
    </submittedName>
</protein>
<evidence type="ECO:0000313" key="7">
    <source>
        <dbReference type="Proteomes" id="UP000645555"/>
    </source>
</evidence>
<sequence>MDPPGHTVFPGHMEQRTELPLPAPSHWIDGRAVPASGSLIDVVNPATDTVFAAIPEGSAEDVDLAVEAATRAFPGWSSTSPEDRVAVLERVVEELRLHAETLASTITAEMGAPISFSRAAQAGFPPLSAAAAIETAQRFSWSEEVGNTLIVREPIGVVGAITPWNFPLQQLVTKVVPALLAGNTVVLKPSEIAPVSAQLFAVVATAAGLPAGVLNVVHGTGPVVGEAISRHPGIDMVSFTGSTAAGRLVSAAASGTVKRVALELGGKAAHIVLPDADLDDAVTRGLAFAWSNAGQACGAWTRMLVPADLQEQVVEKLRAASADYTVGDPADESTRVGPLASEAQRERVDAYIRRGVADGATLVVGGPGRPEGFGTGAYVRPTVFADVDPGSVIAQEEIFGPVLVVIPYTDEDHAVEIANGTVYGLSAAVTGDREHAVEIAGRLRVGLVHVNDAHHNFQAPFGGYKQSGNGREMGRAGLEEFLETKAITR</sequence>
<feature type="active site" evidence="3">
    <location>
        <position position="263"/>
    </location>
</feature>
<feature type="domain" description="Aldehyde dehydrogenase" evidence="5">
    <location>
        <begin position="37"/>
        <end position="487"/>
    </location>
</feature>
<dbReference type="Gene3D" id="3.40.309.10">
    <property type="entry name" value="Aldehyde Dehydrogenase, Chain A, domain 2"/>
    <property type="match status" value="1"/>
</dbReference>
<evidence type="ECO:0000256" key="3">
    <source>
        <dbReference type="PROSITE-ProRule" id="PRU10007"/>
    </source>
</evidence>
<dbReference type="EMBL" id="BMWD01000019">
    <property type="protein sequence ID" value="GGX76210.1"/>
    <property type="molecule type" value="Genomic_DNA"/>
</dbReference>
<dbReference type="PANTHER" id="PTHR42804:SF1">
    <property type="entry name" value="ALDEHYDE DEHYDROGENASE-RELATED"/>
    <property type="match status" value="1"/>
</dbReference>
<reference evidence="6" key="1">
    <citation type="journal article" date="2014" name="Int. J. Syst. Evol. Microbiol.">
        <title>Complete genome sequence of Corynebacterium casei LMG S-19264T (=DSM 44701T), isolated from a smear-ripened cheese.</title>
        <authorList>
            <consortium name="US DOE Joint Genome Institute (JGI-PGF)"/>
            <person name="Walter F."/>
            <person name="Albersmeier A."/>
            <person name="Kalinowski J."/>
            <person name="Ruckert C."/>
        </authorList>
    </citation>
    <scope>NUCLEOTIDE SEQUENCE</scope>
    <source>
        <strain evidence="6">JCM 4956</strain>
    </source>
</reference>
<dbReference type="Gene3D" id="3.40.605.10">
    <property type="entry name" value="Aldehyde Dehydrogenase, Chain A, domain 1"/>
    <property type="match status" value="1"/>
</dbReference>
<proteinExistence type="inferred from homology"/>
<reference evidence="6" key="2">
    <citation type="submission" date="2020-09" db="EMBL/GenBank/DDBJ databases">
        <authorList>
            <person name="Sun Q."/>
            <person name="Ohkuma M."/>
        </authorList>
    </citation>
    <scope>NUCLEOTIDE SEQUENCE</scope>
    <source>
        <strain evidence="6">JCM 4956</strain>
    </source>
</reference>
<dbReference type="PANTHER" id="PTHR42804">
    <property type="entry name" value="ALDEHYDE DEHYDROGENASE"/>
    <property type="match status" value="1"/>
</dbReference>
<gene>
    <name evidence="6" type="ORF">GCM10010515_49850</name>
</gene>
<dbReference type="InterPro" id="IPR015590">
    <property type="entry name" value="Aldehyde_DH_dom"/>
</dbReference>
<name>A0A918KTV2_9ACTN</name>
<evidence type="ECO:0000259" key="5">
    <source>
        <dbReference type="Pfam" id="PF00171"/>
    </source>
</evidence>
<keyword evidence="7" id="KW-1185">Reference proteome</keyword>
<dbReference type="FunFam" id="3.40.605.10:FF:000026">
    <property type="entry name" value="Aldehyde dehydrogenase, putative"/>
    <property type="match status" value="1"/>
</dbReference>
<dbReference type="InterPro" id="IPR016163">
    <property type="entry name" value="Ald_DH_C"/>
</dbReference>
<dbReference type="Proteomes" id="UP000645555">
    <property type="component" value="Unassembled WGS sequence"/>
</dbReference>
<accession>A0A918KTV2</accession>
<dbReference type="InterPro" id="IPR029510">
    <property type="entry name" value="Ald_DH_CS_GLU"/>
</dbReference>
<dbReference type="FunFam" id="3.40.605.10:FF:000007">
    <property type="entry name" value="NAD/NADP-dependent betaine aldehyde dehydrogenase"/>
    <property type="match status" value="1"/>
</dbReference>
<comment type="similarity">
    <text evidence="1 4">Belongs to the aldehyde dehydrogenase family.</text>
</comment>